<name>A0A6P2S878_9BURK</name>
<proteinExistence type="predicted"/>
<protein>
    <submittedName>
        <fullName evidence="1">Uncharacterized protein</fullName>
    </submittedName>
</protein>
<organism evidence="1 2">
    <name type="scientific">Burkholderia aenigmatica</name>
    <dbReference type="NCBI Taxonomy" id="2015348"/>
    <lineage>
        <taxon>Bacteria</taxon>
        <taxon>Pseudomonadati</taxon>
        <taxon>Pseudomonadota</taxon>
        <taxon>Betaproteobacteria</taxon>
        <taxon>Burkholderiales</taxon>
        <taxon>Burkholderiaceae</taxon>
        <taxon>Burkholderia</taxon>
        <taxon>Burkholderia cepacia complex</taxon>
    </lineage>
</organism>
<sequence length="78" mass="8484">MRGDDIQHPNDFPTLTNEQICELAAAVCDDFGGDLSRAAFIEKLWLLVEDVPGFEAGEVDAGLIESMWAAYSGRPPNS</sequence>
<accession>A0A6P2S878</accession>
<evidence type="ECO:0000313" key="1">
    <source>
        <dbReference type="EMBL" id="VWC41067.1"/>
    </source>
</evidence>
<dbReference type="AlphaFoldDB" id="A0A6P2S878"/>
<gene>
    <name evidence="1" type="ORF">BLA13014_06889</name>
</gene>
<dbReference type="EMBL" id="CABVQC010000071">
    <property type="protein sequence ID" value="VWC41067.1"/>
    <property type="molecule type" value="Genomic_DNA"/>
</dbReference>
<dbReference type="RefSeq" id="WP_175025822.1">
    <property type="nucleotide sequence ID" value="NZ_CABVQC010000071.1"/>
</dbReference>
<dbReference type="Proteomes" id="UP000494261">
    <property type="component" value="Unassembled WGS sequence"/>
</dbReference>
<reference evidence="1 2" key="1">
    <citation type="submission" date="2019-09" db="EMBL/GenBank/DDBJ databases">
        <authorList>
            <person name="Depoorter E."/>
        </authorList>
    </citation>
    <scope>NUCLEOTIDE SEQUENCE [LARGE SCALE GENOMIC DNA]</scope>
    <source>
        <strain evidence="1">LMG 13014</strain>
    </source>
</reference>
<evidence type="ECO:0000313" key="2">
    <source>
        <dbReference type="Proteomes" id="UP000494261"/>
    </source>
</evidence>